<feature type="transmembrane region" description="Helical" evidence="8">
    <location>
        <begin position="69"/>
        <end position="85"/>
    </location>
</feature>
<dbReference type="STRING" id="105785.A0A2J7QMQ1"/>
<evidence type="ECO:0000256" key="7">
    <source>
        <dbReference type="ARBA" id="ARBA00023170"/>
    </source>
</evidence>
<keyword evidence="3" id="KW-1003">Cell membrane</keyword>
<evidence type="ECO:0000256" key="3">
    <source>
        <dbReference type="ARBA" id="ARBA00022475"/>
    </source>
</evidence>
<dbReference type="GO" id="GO:0050916">
    <property type="term" value="P:sensory perception of sweet taste"/>
    <property type="evidence" value="ECO:0007669"/>
    <property type="project" value="UniProtKB-ARBA"/>
</dbReference>
<dbReference type="InterPro" id="IPR009318">
    <property type="entry name" value="Gustatory_rcpt"/>
</dbReference>
<keyword evidence="5 8" id="KW-1133">Transmembrane helix</keyword>
<evidence type="ECO:0008006" key="11">
    <source>
        <dbReference type="Google" id="ProtNLM"/>
    </source>
</evidence>
<dbReference type="EMBL" id="NEVH01013204">
    <property type="protein sequence ID" value="PNF29870.1"/>
    <property type="molecule type" value="Genomic_DNA"/>
</dbReference>
<dbReference type="OrthoDB" id="5800391at2759"/>
<evidence type="ECO:0000256" key="4">
    <source>
        <dbReference type="ARBA" id="ARBA00022692"/>
    </source>
</evidence>
<dbReference type="Proteomes" id="UP000235965">
    <property type="component" value="Unassembled WGS sequence"/>
</dbReference>
<keyword evidence="10" id="KW-1185">Reference proteome</keyword>
<evidence type="ECO:0000256" key="6">
    <source>
        <dbReference type="ARBA" id="ARBA00023136"/>
    </source>
</evidence>
<organism evidence="9 10">
    <name type="scientific">Cryptotermes secundus</name>
    <dbReference type="NCBI Taxonomy" id="105785"/>
    <lineage>
        <taxon>Eukaryota</taxon>
        <taxon>Metazoa</taxon>
        <taxon>Ecdysozoa</taxon>
        <taxon>Arthropoda</taxon>
        <taxon>Hexapoda</taxon>
        <taxon>Insecta</taxon>
        <taxon>Pterygota</taxon>
        <taxon>Neoptera</taxon>
        <taxon>Polyneoptera</taxon>
        <taxon>Dictyoptera</taxon>
        <taxon>Blattodea</taxon>
        <taxon>Blattoidea</taxon>
        <taxon>Termitoidae</taxon>
        <taxon>Kalotermitidae</taxon>
        <taxon>Cryptotermitinae</taxon>
        <taxon>Cryptotermes</taxon>
    </lineage>
</organism>
<evidence type="ECO:0000256" key="5">
    <source>
        <dbReference type="ARBA" id="ARBA00022989"/>
    </source>
</evidence>
<evidence type="ECO:0000256" key="8">
    <source>
        <dbReference type="SAM" id="Phobius"/>
    </source>
</evidence>
<evidence type="ECO:0000313" key="9">
    <source>
        <dbReference type="EMBL" id="PNF29870.1"/>
    </source>
</evidence>
<evidence type="ECO:0000256" key="2">
    <source>
        <dbReference type="ARBA" id="ARBA00005327"/>
    </source>
</evidence>
<dbReference type="PANTHER" id="PTHR21421">
    <property type="entry name" value="GUSTATORY RECEPTOR"/>
    <property type="match status" value="1"/>
</dbReference>
<feature type="transmembrane region" description="Helical" evidence="8">
    <location>
        <begin position="154"/>
        <end position="176"/>
    </location>
</feature>
<comment type="similarity">
    <text evidence="2">Belongs to the insect chemoreceptor superfamily. Gustatory receptor (GR) family. Gr5a subfamily.</text>
</comment>
<gene>
    <name evidence="9" type="ORF">B7P43_G09535</name>
</gene>
<reference evidence="9 10" key="1">
    <citation type="submission" date="2017-12" db="EMBL/GenBank/DDBJ databases">
        <title>Hemimetabolous genomes reveal molecular basis of termite eusociality.</title>
        <authorList>
            <person name="Harrison M.C."/>
            <person name="Jongepier E."/>
            <person name="Robertson H.M."/>
            <person name="Arning N."/>
            <person name="Bitard-Feildel T."/>
            <person name="Chao H."/>
            <person name="Childers C.P."/>
            <person name="Dinh H."/>
            <person name="Doddapaneni H."/>
            <person name="Dugan S."/>
            <person name="Gowin J."/>
            <person name="Greiner C."/>
            <person name="Han Y."/>
            <person name="Hu H."/>
            <person name="Hughes D.S.T."/>
            <person name="Huylmans A.-K."/>
            <person name="Kemena C."/>
            <person name="Kremer L.P.M."/>
            <person name="Lee S.L."/>
            <person name="Lopez-Ezquerra A."/>
            <person name="Mallet L."/>
            <person name="Monroy-Kuhn J.M."/>
            <person name="Moser A."/>
            <person name="Murali S.C."/>
            <person name="Muzny D.M."/>
            <person name="Otani S."/>
            <person name="Piulachs M.-D."/>
            <person name="Poelchau M."/>
            <person name="Qu J."/>
            <person name="Schaub F."/>
            <person name="Wada-Katsumata A."/>
            <person name="Worley K.C."/>
            <person name="Xie Q."/>
            <person name="Ylla G."/>
            <person name="Poulsen M."/>
            <person name="Gibbs R.A."/>
            <person name="Schal C."/>
            <person name="Richards S."/>
            <person name="Belles X."/>
            <person name="Korb J."/>
            <person name="Bornberg-Bauer E."/>
        </authorList>
    </citation>
    <scope>NUCLEOTIDE SEQUENCE [LARGE SCALE GENOMIC DNA]</scope>
    <source>
        <tissue evidence="9">Whole body</tissue>
    </source>
</reference>
<sequence>MAGRKQSGRDSLSATFEDDHTWPDASCNSFQRALCPLLVAGQCFALMPVSGLTGHDASTLRFRWRSPRVAYSVLSLVGILLHLYFCLRELCTAHRVTYSACAPAVFFAVTFLATIFFMFLARKWPQIVSEWQTVEHTMLKFHGYPRNFGHRCKFCAASMLTASTGVDVIRAFYTIWFEQVFKATDYALWKALLLQVSNFVATFTWSYMDMFVTLVSMALTQKYLQLYERLLAFRGEVTPPAFWREARELYENLCCLTRTVDDHISHLVLLSLTSDLYFICLQLFNSLT</sequence>
<dbReference type="PANTHER" id="PTHR21421:SF29">
    <property type="entry name" value="GUSTATORY RECEPTOR 5A FOR TREHALOSE-RELATED"/>
    <property type="match status" value="1"/>
</dbReference>
<dbReference type="Pfam" id="PF06151">
    <property type="entry name" value="Trehalose_recp"/>
    <property type="match status" value="1"/>
</dbReference>
<proteinExistence type="inferred from homology"/>
<dbReference type="InParanoid" id="A0A2J7QMQ1"/>
<evidence type="ECO:0000313" key="10">
    <source>
        <dbReference type="Proteomes" id="UP000235965"/>
    </source>
</evidence>
<dbReference type="GO" id="GO:0008527">
    <property type="term" value="F:taste receptor activity"/>
    <property type="evidence" value="ECO:0007669"/>
    <property type="project" value="InterPro"/>
</dbReference>
<feature type="transmembrane region" description="Helical" evidence="8">
    <location>
        <begin position="97"/>
        <end position="121"/>
    </location>
</feature>
<keyword evidence="7" id="KW-0675">Receptor</keyword>
<protein>
    <recommendedName>
        <fullName evidence="11">Gustatory receptor</fullName>
    </recommendedName>
</protein>
<dbReference type="GO" id="GO:0005886">
    <property type="term" value="C:plasma membrane"/>
    <property type="evidence" value="ECO:0007669"/>
    <property type="project" value="UniProtKB-SubCell"/>
</dbReference>
<accession>A0A2J7QMQ1</accession>
<evidence type="ECO:0000256" key="1">
    <source>
        <dbReference type="ARBA" id="ARBA00004651"/>
    </source>
</evidence>
<keyword evidence="6 8" id="KW-0472">Membrane</keyword>
<comment type="caution">
    <text evidence="9">The sequence shown here is derived from an EMBL/GenBank/DDBJ whole genome shotgun (WGS) entry which is preliminary data.</text>
</comment>
<comment type="subcellular location">
    <subcellularLocation>
        <location evidence="1">Cell membrane</location>
        <topology evidence="1">Multi-pass membrane protein</topology>
    </subcellularLocation>
</comment>
<name>A0A2J7QMQ1_9NEOP</name>
<keyword evidence="4 8" id="KW-0812">Transmembrane</keyword>
<dbReference type="AlphaFoldDB" id="A0A2J7QMQ1"/>
<feature type="transmembrane region" description="Helical" evidence="8">
    <location>
        <begin position="196"/>
        <end position="219"/>
    </location>
</feature>